<protein>
    <recommendedName>
        <fullName evidence="2">Bet v I/Major latex protein domain-containing protein</fullName>
    </recommendedName>
</protein>
<gene>
    <name evidence="3" type="ORF">PVL29_000464</name>
</gene>
<dbReference type="InterPro" id="IPR000916">
    <property type="entry name" value="Bet_v_I/MLP"/>
</dbReference>
<evidence type="ECO:0000259" key="2">
    <source>
        <dbReference type="SMART" id="SM01037"/>
    </source>
</evidence>
<keyword evidence="4" id="KW-1185">Reference proteome</keyword>
<dbReference type="Gene3D" id="3.30.530.20">
    <property type="match status" value="2"/>
</dbReference>
<reference evidence="3 4" key="1">
    <citation type="journal article" date="2023" name="BMC Biotechnol.">
        <title>Vitis rotundifolia cv Carlos genome sequencing.</title>
        <authorList>
            <person name="Huff M."/>
            <person name="Hulse-Kemp A."/>
            <person name="Scheffler B."/>
            <person name="Youngblood R."/>
            <person name="Simpson S."/>
            <person name="Babiker E."/>
            <person name="Staton M."/>
        </authorList>
    </citation>
    <scope>NUCLEOTIDE SEQUENCE [LARGE SCALE GENOMIC DNA]</scope>
    <source>
        <tissue evidence="3">Leaf</tissue>
    </source>
</reference>
<evidence type="ECO:0000256" key="1">
    <source>
        <dbReference type="ARBA" id="ARBA00038242"/>
    </source>
</evidence>
<dbReference type="Pfam" id="PF00407">
    <property type="entry name" value="Bet_v_1"/>
    <property type="match status" value="2"/>
</dbReference>
<organism evidence="3 4">
    <name type="scientific">Vitis rotundifolia</name>
    <name type="common">Muscadine grape</name>
    <dbReference type="NCBI Taxonomy" id="103349"/>
    <lineage>
        <taxon>Eukaryota</taxon>
        <taxon>Viridiplantae</taxon>
        <taxon>Streptophyta</taxon>
        <taxon>Embryophyta</taxon>
        <taxon>Tracheophyta</taxon>
        <taxon>Spermatophyta</taxon>
        <taxon>Magnoliopsida</taxon>
        <taxon>eudicotyledons</taxon>
        <taxon>Gunneridae</taxon>
        <taxon>Pentapetalae</taxon>
        <taxon>rosids</taxon>
        <taxon>Vitales</taxon>
        <taxon>Vitaceae</taxon>
        <taxon>Viteae</taxon>
        <taxon>Vitis</taxon>
    </lineage>
</organism>
<proteinExistence type="inferred from homology"/>
<feature type="domain" description="Bet v I/Major latex protein" evidence="2">
    <location>
        <begin position="155"/>
        <end position="287"/>
    </location>
</feature>
<feature type="domain" description="Bet v I/Major latex protein" evidence="2">
    <location>
        <begin position="2"/>
        <end position="151"/>
    </location>
</feature>
<dbReference type="PANTHER" id="PTHR31338">
    <property type="entry name" value="POLYKETIDE CYCLASE/DEHYDRASE AND LIPID TRANSPORT SUPERFAMILY PROTEIN"/>
    <property type="match status" value="1"/>
</dbReference>
<comment type="caution">
    <text evidence="3">The sequence shown here is derived from an EMBL/GenBank/DDBJ whole genome shotgun (WGS) entry which is preliminary data.</text>
</comment>
<dbReference type="SUPFAM" id="SSF55961">
    <property type="entry name" value="Bet v1-like"/>
    <property type="match status" value="2"/>
</dbReference>
<name>A0AA39AJ44_VITRO</name>
<evidence type="ECO:0000313" key="4">
    <source>
        <dbReference type="Proteomes" id="UP001168098"/>
    </source>
</evidence>
<dbReference type="PANTHER" id="PTHR31338:SF16">
    <property type="entry name" value="POLYKETIDE CYCLASE_DEHYDRASE AND LIPID TRANSPORT SUPERFAMILY PROTEIN"/>
    <property type="match status" value="1"/>
</dbReference>
<comment type="similarity">
    <text evidence="1">Belongs to the MLP family.</text>
</comment>
<dbReference type="InterPro" id="IPR023393">
    <property type="entry name" value="START-like_dom_sf"/>
</dbReference>
<dbReference type="CDD" id="cd07816">
    <property type="entry name" value="Bet_v1-like"/>
    <property type="match status" value="2"/>
</dbReference>
<dbReference type="SMART" id="SM01037">
    <property type="entry name" value="Bet_v_1"/>
    <property type="match status" value="2"/>
</dbReference>
<dbReference type="GO" id="GO:0006952">
    <property type="term" value="P:defense response"/>
    <property type="evidence" value="ECO:0007669"/>
    <property type="project" value="InterPro"/>
</dbReference>
<dbReference type="AlphaFoldDB" id="A0AA39AJ44"/>
<dbReference type="InterPro" id="IPR052006">
    <property type="entry name" value="MLP-like"/>
</dbReference>
<dbReference type="Proteomes" id="UP001168098">
    <property type="component" value="Unassembled WGS sequence"/>
</dbReference>
<accession>A0AA39AJ44</accession>
<dbReference type="EMBL" id="JARBHA010000001">
    <property type="protein sequence ID" value="KAJ9708436.1"/>
    <property type="molecule type" value="Genomic_DNA"/>
</dbReference>
<sequence>MAQLAKMEVQVEIKSHASEFHEIYSSKVYLVPKACPEKVKSIQVVEGDWETVGSVQLWTCIIGGNTEDAKLVVEMVDDENKSVTLKVVEGEIVKYFKSFKCSTQVTVKDKGSLVTWSVEYEKLHESGPAPDAYLNFAMGVIEDMMSKHNSLTCIKIKQKMKNEKKGKCLVWKNFQAHHLPNICSDKIHKIQVHKGDWETQGSVKHWSYTIGGNSKSLKESVESIDEENRSITFKVLDGEVLNDYKSYKFTTQAIPKGEGCLDGPDPHDYLEFAVTVTKDIESHLLNA</sequence>
<evidence type="ECO:0000313" key="3">
    <source>
        <dbReference type="EMBL" id="KAJ9708436.1"/>
    </source>
</evidence>